<dbReference type="EMBL" id="RRZA01000008">
    <property type="protein sequence ID" value="MBE0456694.1"/>
    <property type="molecule type" value="Genomic_DNA"/>
</dbReference>
<keyword evidence="1" id="KW-0472">Membrane</keyword>
<accession>A0ABR9FIP2</accession>
<dbReference type="SUPFAM" id="SSF81901">
    <property type="entry name" value="HCP-like"/>
    <property type="match status" value="1"/>
</dbReference>
<protein>
    <submittedName>
        <fullName evidence="2">Sel1 repeat family protein</fullName>
    </submittedName>
</protein>
<organism evidence="2 3">
    <name type="scientific">Pseudoalteromonas prydzensis</name>
    <dbReference type="NCBI Taxonomy" id="182141"/>
    <lineage>
        <taxon>Bacteria</taxon>
        <taxon>Pseudomonadati</taxon>
        <taxon>Pseudomonadota</taxon>
        <taxon>Gammaproteobacteria</taxon>
        <taxon>Alteromonadales</taxon>
        <taxon>Pseudoalteromonadaceae</taxon>
        <taxon>Pseudoalteromonas</taxon>
    </lineage>
</organism>
<sequence length="313" mass="36856">MLLFNTCDSLSFFSQTKTCPHCHHNDYRLQNHSRFLRFSIVPMLPLAWHYQYQCNHCQHSMPLSIMQLPWLEKLSLIKYFIGTLLLIWLVIFFYTQHLDELKTKQAILSQPQAFDTYLVHADKFSQEPLRPENLKVAQVLEFDDQTITFQISNYRYKRDNGITMAMRTSLLVQKGYFSSKKMTLPRSEVQRLYDEGTIYDVLRPYAYSLYGGFVMFPPRPKPLYEGVKLNKNNQQGIIYYKDGLFEDAFESFLLASKEGSQWGQLNTAQMYRDGEGVEKDLSQAIYWYQQAAEQNNHKAKIQLKELCIEHACK</sequence>
<feature type="transmembrane region" description="Helical" evidence="1">
    <location>
        <begin position="76"/>
        <end position="95"/>
    </location>
</feature>
<dbReference type="InterPro" id="IPR006597">
    <property type="entry name" value="Sel1-like"/>
</dbReference>
<reference evidence="2 3" key="1">
    <citation type="submission" date="2020-07" db="EMBL/GenBank/DDBJ databases">
        <title>Halophilic bacteria isolated from french cheeses.</title>
        <authorList>
            <person name="Kothe C.I."/>
            <person name="Farah-Kraiem B."/>
            <person name="Renault P."/>
            <person name="Dridi B."/>
        </authorList>
    </citation>
    <scope>NUCLEOTIDE SEQUENCE [LARGE SCALE GENOMIC DNA]</scope>
    <source>
        <strain evidence="2 3">FME14</strain>
    </source>
</reference>
<dbReference type="RefSeq" id="WP_192540849.1">
    <property type="nucleotide sequence ID" value="NZ_CAXYBX010000001.1"/>
</dbReference>
<dbReference type="Proteomes" id="UP000707245">
    <property type="component" value="Unassembled WGS sequence"/>
</dbReference>
<dbReference type="PANTHER" id="PTHR45011">
    <property type="entry name" value="DAP3-BINDING CELL DEATH ENHANCER 1"/>
    <property type="match status" value="1"/>
</dbReference>
<dbReference type="InterPro" id="IPR011990">
    <property type="entry name" value="TPR-like_helical_dom_sf"/>
</dbReference>
<keyword evidence="1" id="KW-0812">Transmembrane</keyword>
<dbReference type="SMART" id="SM00671">
    <property type="entry name" value="SEL1"/>
    <property type="match status" value="1"/>
</dbReference>
<comment type="caution">
    <text evidence="2">The sequence shown here is derived from an EMBL/GenBank/DDBJ whole genome shotgun (WGS) entry which is preliminary data.</text>
</comment>
<dbReference type="PANTHER" id="PTHR45011:SF1">
    <property type="entry name" value="DAP3-BINDING CELL DEATH ENHANCER 1"/>
    <property type="match status" value="1"/>
</dbReference>
<dbReference type="Pfam" id="PF08238">
    <property type="entry name" value="Sel1"/>
    <property type="match status" value="1"/>
</dbReference>
<dbReference type="InterPro" id="IPR052748">
    <property type="entry name" value="ISR_Activator"/>
</dbReference>
<gene>
    <name evidence="2" type="ORF">EI167_04355</name>
</gene>
<keyword evidence="1" id="KW-1133">Transmembrane helix</keyword>
<evidence type="ECO:0000313" key="2">
    <source>
        <dbReference type="EMBL" id="MBE0456694.1"/>
    </source>
</evidence>
<proteinExistence type="predicted"/>
<evidence type="ECO:0000313" key="3">
    <source>
        <dbReference type="Proteomes" id="UP000707245"/>
    </source>
</evidence>
<evidence type="ECO:0000256" key="1">
    <source>
        <dbReference type="SAM" id="Phobius"/>
    </source>
</evidence>
<dbReference type="Gene3D" id="1.25.40.10">
    <property type="entry name" value="Tetratricopeptide repeat domain"/>
    <property type="match status" value="1"/>
</dbReference>
<keyword evidence="3" id="KW-1185">Reference proteome</keyword>
<name>A0ABR9FIP2_9GAMM</name>